<protein>
    <submittedName>
        <fullName evidence="1">Uncharacterized protein</fullName>
    </submittedName>
</protein>
<dbReference type="Proteomes" id="UP000004177">
    <property type="component" value="Unassembled WGS sequence"/>
</dbReference>
<organism evidence="1 2">
    <name type="scientific">Helicobacter pylori Hp H-6</name>
    <dbReference type="NCBI Taxonomy" id="992061"/>
    <lineage>
        <taxon>Bacteria</taxon>
        <taxon>Pseudomonadati</taxon>
        <taxon>Campylobacterota</taxon>
        <taxon>Epsilonproteobacteria</taxon>
        <taxon>Campylobacterales</taxon>
        <taxon>Helicobacteraceae</taxon>
        <taxon>Helicobacter</taxon>
    </lineage>
</organism>
<accession>J0DCE4</accession>
<comment type="caution">
    <text evidence="1">The sequence shown here is derived from an EMBL/GenBank/DDBJ whole genome shotgun (WGS) entry which is preliminary data.</text>
</comment>
<gene>
    <name evidence="1" type="ORF">HPHPH6_0728</name>
</gene>
<dbReference type="AlphaFoldDB" id="J0DCE4"/>
<dbReference type="PATRIC" id="fig|992061.3.peg.730"/>
<evidence type="ECO:0000313" key="1">
    <source>
        <dbReference type="EMBL" id="EJB83518.1"/>
    </source>
</evidence>
<proteinExistence type="predicted"/>
<sequence length="44" mass="5126">MGIDTKIRFKLPYFTPTPNKTAFYIVSVKKGLLYRLNKPKPLNL</sequence>
<name>J0DCE4_HELPX</name>
<reference evidence="1 2" key="1">
    <citation type="journal article" date="2013" name="Pathog. Dis.">
        <title>Genome sequences of 65 Helicobacter pylori strains isolated from asymptomatic individuals and patients with gastric cancer, peptic ulcer disease, or gastritis.</title>
        <authorList>
            <person name="Blanchard T.G."/>
            <person name="Czinn S.J."/>
            <person name="Correa P."/>
            <person name="Nakazawa T."/>
            <person name="Keelan M."/>
            <person name="Morningstar L."/>
            <person name="Santana-Cruz I."/>
            <person name="Maroo A."/>
            <person name="McCracken C."/>
            <person name="Shefchek K."/>
            <person name="Daugherty S."/>
            <person name="Song Y."/>
            <person name="Fraser C.M."/>
            <person name="Fricke W.F."/>
        </authorList>
    </citation>
    <scope>NUCLEOTIDE SEQUENCE [LARGE SCALE GENOMIC DNA]</scope>
    <source>
        <strain evidence="1 2">Hp H-6</strain>
    </source>
</reference>
<dbReference type="EMBL" id="AKOZ01000003">
    <property type="protein sequence ID" value="EJB83518.1"/>
    <property type="molecule type" value="Genomic_DNA"/>
</dbReference>
<evidence type="ECO:0000313" key="2">
    <source>
        <dbReference type="Proteomes" id="UP000004177"/>
    </source>
</evidence>